<evidence type="ECO:0000313" key="3">
    <source>
        <dbReference type="EMBL" id="OGI67649.1"/>
    </source>
</evidence>
<accession>A0A1F6VDK4</accession>
<protein>
    <recommendedName>
        <fullName evidence="2">Ribosomal silencing factor RsfS</fullName>
    </recommendedName>
</protein>
<dbReference type="GO" id="GO:0090071">
    <property type="term" value="P:negative regulation of ribosome biogenesis"/>
    <property type="evidence" value="ECO:0007669"/>
    <property type="project" value="UniProtKB-UniRule"/>
</dbReference>
<comment type="subunit">
    <text evidence="2">Interacts with ribosomal protein uL14 (rplN).</text>
</comment>
<sequence>MRPLQLRKLILAALKDAKARDIVVLDMRKIVVFTDYMIIVTGTSNRHVVAVADNVMDDLRDAGRRRSGVEGMESGDWVLIDFGDVVVHVMRAQTRDFYGLEKLWSEAKQIKP</sequence>
<organism evidence="3 4">
    <name type="scientific">Candidatus Muproteobacteria bacterium RBG_16_60_9</name>
    <dbReference type="NCBI Taxonomy" id="1817755"/>
    <lineage>
        <taxon>Bacteria</taxon>
        <taxon>Pseudomonadati</taxon>
        <taxon>Pseudomonadota</taxon>
        <taxon>Candidatus Muproteobacteria</taxon>
    </lineage>
</organism>
<keyword evidence="2" id="KW-0963">Cytoplasm</keyword>
<reference evidence="3 4" key="1">
    <citation type="journal article" date="2016" name="Nat. Commun.">
        <title>Thousands of microbial genomes shed light on interconnected biogeochemical processes in an aquifer system.</title>
        <authorList>
            <person name="Anantharaman K."/>
            <person name="Brown C.T."/>
            <person name="Hug L.A."/>
            <person name="Sharon I."/>
            <person name="Castelle C.J."/>
            <person name="Probst A.J."/>
            <person name="Thomas B.C."/>
            <person name="Singh A."/>
            <person name="Wilkins M.J."/>
            <person name="Karaoz U."/>
            <person name="Brodie E.L."/>
            <person name="Williams K.H."/>
            <person name="Hubbard S.S."/>
            <person name="Banfield J.F."/>
        </authorList>
    </citation>
    <scope>NUCLEOTIDE SEQUENCE [LARGE SCALE GENOMIC DNA]</scope>
</reference>
<dbReference type="Gene3D" id="3.30.460.10">
    <property type="entry name" value="Beta Polymerase, domain 2"/>
    <property type="match status" value="1"/>
</dbReference>
<comment type="similarity">
    <text evidence="1 2">Belongs to the Iojap/RsfS family.</text>
</comment>
<comment type="function">
    <text evidence="2">Functions as a ribosomal silencing factor. Interacts with ribosomal protein uL14 (rplN), blocking formation of intersubunit bridge B8. Prevents association of the 30S and 50S ribosomal subunits and the formation of functional ribosomes, thus repressing translation.</text>
</comment>
<dbReference type="HAMAP" id="MF_01477">
    <property type="entry name" value="Iojap_RsfS"/>
    <property type="match status" value="1"/>
</dbReference>
<proteinExistence type="inferred from homology"/>
<dbReference type="NCBIfam" id="TIGR00090">
    <property type="entry name" value="rsfS_iojap_ybeB"/>
    <property type="match status" value="1"/>
</dbReference>
<keyword evidence="2" id="KW-0810">Translation regulation</keyword>
<evidence type="ECO:0000256" key="1">
    <source>
        <dbReference type="ARBA" id="ARBA00010574"/>
    </source>
</evidence>
<evidence type="ECO:0000313" key="4">
    <source>
        <dbReference type="Proteomes" id="UP000179076"/>
    </source>
</evidence>
<comment type="caution">
    <text evidence="3">The sequence shown here is derived from an EMBL/GenBank/DDBJ whole genome shotgun (WGS) entry which is preliminary data.</text>
</comment>
<dbReference type="AlphaFoldDB" id="A0A1F6VDK4"/>
<dbReference type="InterPro" id="IPR043519">
    <property type="entry name" value="NT_sf"/>
</dbReference>
<dbReference type="GO" id="GO:0017148">
    <property type="term" value="P:negative regulation of translation"/>
    <property type="evidence" value="ECO:0007669"/>
    <property type="project" value="UniProtKB-UniRule"/>
</dbReference>
<dbReference type="SUPFAM" id="SSF81301">
    <property type="entry name" value="Nucleotidyltransferase"/>
    <property type="match status" value="1"/>
</dbReference>
<dbReference type="EMBL" id="MFSP01000052">
    <property type="protein sequence ID" value="OGI67649.1"/>
    <property type="molecule type" value="Genomic_DNA"/>
</dbReference>
<dbReference type="GO" id="GO:0043023">
    <property type="term" value="F:ribosomal large subunit binding"/>
    <property type="evidence" value="ECO:0007669"/>
    <property type="project" value="TreeGrafter"/>
</dbReference>
<dbReference type="InterPro" id="IPR004394">
    <property type="entry name" value="Iojap/RsfS/C7orf30"/>
</dbReference>
<dbReference type="PANTHER" id="PTHR21043:SF0">
    <property type="entry name" value="MITOCHONDRIAL ASSEMBLY OF RIBOSOMAL LARGE SUBUNIT PROTEIN 1"/>
    <property type="match status" value="1"/>
</dbReference>
<dbReference type="Pfam" id="PF02410">
    <property type="entry name" value="RsfS"/>
    <property type="match status" value="1"/>
</dbReference>
<comment type="subcellular location">
    <subcellularLocation>
        <location evidence="2">Cytoplasm</location>
    </subcellularLocation>
</comment>
<name>A0A1F6VDK4_9PROT</name>
<evidence type="ECO:0000256" key="2">
    <source>
        <dbReference type="HAMAP-Rule" id="MF_01477"/>
    </source>
</evidence>
<dbReference type="GO" id="GO:0005737">
    <property type="term" value="C:cytoplasm"/>
    <property type="evidence" value="ECO:0007669"/>
    <property type="project" value="UniProtKB-SubCell"/>
</dbReference>
<dbReference type="PANTHER" id="PTHR21043">
    <property type="entry name" value="IOJAP SUPERFAMILY ORTHOLOG"/>
    <property type="match status" value="1"/>
</dbReference>
<gene>
    <name evidence="2" type="primary">rsfS</name>
    <name evidence="3" type="ORF">A2W18_09255</name>
</gene>
<keyword evidence="2" id="KW-0678">Repressor</keyword>
<dbReference type="GO" id="GO:0042256">
    <property type="term" value="P:cytosolic ribosome assembly"/>
    <property type="evidence" value="ECO:0007669"/>
    <property type="project" value="UniProtKB-UniRule"/>
</dbReference>
<dbReference type="Proteomes" id="UP000179076">
    <property type="component" value="Unassembled WGS sequence"/>
</dbReference>